<dbReference type="KEGG" id="csb:CLSA_c29350"/>
<dbReference type="EMBL" id="CP006721">
    <property type="protein sequence ID" value="AGX43902.1"/>
    <property type="molecule type" value="Genomic_DNA"/>
</dbReference>
<dbReference type="HOGENOM" id="CLU_039725_3_2_9"/>
<sequence>MGMFNNNLEIDMLNPFKNDKLQRDEEVRNLTALFEILDNQMVLAINSQWGTGKTTFLKMWNQYLINEGYKTIFFNAWENDYVEEPFIAFVDEIRESINDDNKIKGFMEKAKDVGLALVKQSPKIVSKAVKNKTGIDSEEFISDDELSKIVSDKIDNYNKNKKSVVEFRKELEKIALKEFEKNKKPMIIFVDELDRCRPNYAINLLERIKHFFNVQNIVFILGIDKEAVSNSIRVIYGEQTDINGYLTRFIDLEYRLKRSSNEQYINYMLSKCNFIEVFESRNFRDTFSAEYQYYDFSRVLMQVVIGFNLSLRDIEKIVVELYMILKANIRNYIYPYPLIMLCIIKKRNRDLYNKIKYKQITYNELILKLKQHNENIQEWLEESETCVFKAYLIWLLNDSIEIDRIKEKIETIEVNKRYGDKDVICLENYESIVSGKGYSWVRYDGIRVKEKIFAMAELYDNFTLINGE</sequence>
<evidence type="ECO:0000313" key="2">
    <source>
        <dbReference type="EMBL" id="AGX43902.1"/>
    </source>
</evidence>
<proteinExistence type="predicted"/>
<accession>U5MWV1</accession>
<dbReference type="Gene3D" id="3.40.50.300">
    <property type="entry name" value="P-loop containing nucleotide triphosphate hydrolases"/>
    <property type="match status" value="1"/>
</dbReference>
<evidence type="ECO:0000313" key="3">
    <source>
        <dbReference type="Proteomes" id="UP000017118"/>
    </source>
</evidence>
<keyword evidence="3" id="KW-1185">Reference proteome</keyword>
<name>U5MWV1_CLOSA</name>
<organism evidence="2 3">
    <name type="scientific">Clostridium saccharobutylicum DSM 13864</name>
    <dbReference type="NCBI Taxonomy" id="1345695"/>
    <lineage>
        <taxon>Bacteria</taxon>
        <taxon>Bacillati</taxon>
        <taxon>Bacillota</taxon>
        <taxon>Clostridia</taxon>
        <taxon>Eubacteriales</taxon>
        <taxon>Clostridiaceae</taxon>
        <taxon>Clostridium</taxon>
    </lineage>
</organism>
<feature type="domain" description="KAP NTPase" evidence="1">
    <location>
        <begin position="38"/>
        <end position="324"/>
    </location>
</feature>
<dbReference type="InterPro" id="IPR011646">
    <property type="entry name" value="KAP_P-loop"/>
</dbReference>
<dbReference type="RefSeq" id="WP_022747047.1">
    <property type="nucleotide sequence ID" value="NC_022571.1"/>
</dbReference>
<dbReference type="Proteomes" id="UP000017118">
    <property type="component" value="Chromosome"/>
</dbReference>
<reference evidence="2 3" key="1">
    <citation type="journal article" date="2013" name="Genome Announc.">
        <title>Complete Genome Sequence of the Solvent Producer Clostridium saccharobutylicum NCP262 (DSM 13864).</title>
        <authorList>
            <person name="Poehlein A."/>
            <person name="Hartwich K."/>
            <person name="Krabben P."/>
            <person name="Ehrenreich A."/>
            <person name="Liebl W."/>
            <person name="Durre P."/>
            <person name="Gottschalk G."/>
            <person name="Daniel R."/>
        </authorList>
    </citation>
    <scope>NUCLEOTIDE SEQUENCE [LARGE SCALE GENOMIC DNA]</scope>
    <source>
        <strain evidence="2">DSM 13864</strain>
    </source>
</reference>
<protein>
    <submittedName>
        <fullName evidence="2">KAP family P-loop domain protein</fullName>
    </submittedName>
</protein>
<dbReference type="GeneID" id="55475319"/>
<dbReference type="Pfam" id="PF07693">
    <property type="entry name" value="KAP_NTPase"/>
    <property type="match status" value="1"/>
</dbReference>
<evidence type="ECO:0000259" key="1">
    <source>
        <dbReference type="Pfam" id="PF07693"/>
    </source>
</evidence>
<dbReference type="AlphaFoldDB" id="U5MWV1"/>
<dbReference type="SUPFAM" id="SSF52540">
    <property type="entry name" value="P-loop containing nucleoside triphosphate hydrolases"/>
    <property type="match status" value="1"/>
</dbReference>
<dbReference type="OrthoDB" id="88903at2"/>
<gene>
    <name evidence="2" type="ORF">CLSA_c29350</name>
</gene>
<dbReference type="PATRIC" id="fig|1345695.10.peg.1017"/>
<dbReference type="eggNOG" id="COG4928">
    <property type="taxonomic scope" value="Bacteria"/>
</dbReference>
<dbReference type="InterPro" id="IPR027417">
    <property type="entry name" value="P-loop_NTPase"/>
</dbReference>